<evidence type="ECO:0000313" key="1">
    <source>
        <dbReference type="EMBL" id="CRZ03321.1"/>
    </source>
</evidence>
<feature type="non-terminal residue" evidence="1">
    <location>
        <position position="1"/>
    </location>
</feature>
<dbReference type="AlphaFoldDB" id="A0A0H5QPM5"/>
<organism evidence="1">
    <name type="scientific">Spongospora subterranea</name>
    <dbReference type="NCBI Taxonomy" id="70186"/>
    <lineage>
        <taxon>Eukaryota</taxon>
        <taxon>Sar</taxon>
        <taxon>Rhizaria</taxon>
        <taxon>Endomyxa</taxon>
        <taxon>Phytomyxea</taxon>
        <taxon>Plasmodiophorida</taxon>
        <taxon>Plasmodiophoridae</taxon>
        <taxon>Spongospora</taxon>
    </lineage>
</organism>
<sequence>VTAMQEDTLEPLAEMASDCIEKNTPEDPIPAENENSPQPTKYGAILSIRKVQLLAKSLKIVLPSFLNDEIQFSWNDATACYDNDSPIPDGSVFDFLNDLSVPAFKLLLCDLQKFLDVLWNDRRPCGWIGAVVNLLWMMWQSNSHRYDPLPCSSFYKDNVAAVVVQRPVLQQMMSDVACLLSLDRKKQLITAYFAAIPQSNCQNFLIFHVSNGNLVEEALT</sequence>
<dbReference type="EMBL" id="HACM01002879">
    <property type="protein sequence ID" value="CRZ03321.1"/>
    <property type="molecule type" value="Transcribed_RNA"/>
</dbReference>
<proteinExistence type="predicted"/>
<reference evidence="1" key="1">
    <citation type="submission" date="2015-04" db="EMBL/GenBank/DDBJ databases">
        <title>The genome sequence of the plant pathogenic Rhizarian Plasmodiophora brassicae reveals insights in its biotrophic life cycle and the origin of chitin synthesis.</title>
        <authorList>
            <person name="Schwelm A."/>
            <person name="Fogelqvist J."/>
            <person name="Knaust A."/>
            <person name="Julke S."/>
            <person name="Lilja T."/>
            <person name="Dhandapani V."/>
            <person name="Bonilla-Rosso G."/>
            <person name="Karlsson M."/>
            <person name="Shevchenko A."/>
            <person name="Choi S.R."/>
            <person name="Kim H.G."/>
            <person name="Park J.Y."/>
            <person name="Lim Y.P."/>
            <person name="Ludwig-Muller J."/>
            <person name="Dixelius C."/>
        </authorList>
    </citation>
    <scope>NUCLEOTIDE SEQUENCE</scope>
    <source>
        <tissue evidence="1">Potato root galls</tissue>
    </source>
</reference>
<protein>
    <submittedName>
        <fullName evidence="1">Uncharacterized protein</fullName>
    </submittedName>
</protein>
<name>A0A0H5QPM5_9EUKA</name>
<accession>A0A0H5QPM5</accession>
<feature type="non-terminal residue" evidence="1">
    <location>
        <position position="220"/>
    </location>
</feature>